<sequence>MGWIRNTVDSVKSRRFRPLPQLVNLGPYSNPTSFLLLLPCVSKAACFLSQRPSKFSFLSSVIILSEGLACLAGADSPGSLLGVAISESMEPGIKRGDLMFLNISRDPIHAGEIILFNVDGLDVPISHRVITVHGHRNTGKVYILTRGDSNHLDDRILYARGQRWLLRHHVIARVVGQHTLARQIVFISPIPHKSKLLMETGGLQVFAPMWDEPFVPQCLLSCGAVPALSWLLPYVGWIKLILTENPIIKYIVLGTLALLIATSKN</sequence>
<dbReference type="EC" id="3.4.21.89" evidence="4"/>
<dbReference type="GO" id="GO:0005787">
    <property type="term" value="C:signal peptidase complex"/>
    <property type="evidence" value="ECO:0007669"/>
    <property type="project" value="TreeGrafter"/>
</dbReference>
<evidence type="ECO:0000256" key="5">
    <source>
        <dbReference type="ARBA" id="ARBA00019685"/>
    </source>
</evidence>
<reference evidence="12" key="1">
    <citation type="journal article" date="2016" name="G3 (Bethesda)">
        <title>First Draft Assembly and Annotation of the Genome of a California Endemic Oak Quercus lobata Nee (Fagaceae).</title>
        <authorList>
            <person name="Sork V.L."/>
            <person name="Fitz-Gibbon S.T."/>
            <person name="Puiu D."/>
            <person name="Crepeau M."/>
            <person name="Gugger P.F."/>
            <person name="Sherman R."/>
            <person name="Stevens K."/>
            <person name="Langley C.H."/>
            <person name="Pellegrini M."/>
            <person name="Salzberg S.L."/>
        </authorList>
    </citation>
    <scope>NUCLEOTIDE SEQUENCE [LARGE SCALE GENOMIC DNA]</scope>
    <source>
        <strain evidence="12">cv. SW786</strain>
    </source>
</reference>
<proteinExistence type="inferred from homology"/>
<keyword evidence="8" id="KW-1133">Transmembrane helix</keyword>
<dbReference type="NCBIfam" id="TIGR02228">
    <property type="entry name" value="sigpep_I_arch"/>
    <property type="match status" value="1"/>
</dbReference>
<comment type="subcellular location">
    <subcellularLocation>
        <location evidence="2">Endoplasmic reticulum membrane</location>
        <topology evidence="2">Single-pass type II membrane protein</topology>
    </subcellularLocation>
</comment>
<protein>
    <recommendedName>
        <fullName evidence="5">Signal peptidase complex catalytic subunit SEC11</fullName>
        <ecNumber evidence="4">3.4.21.89</ecNumber>
    </recommendedName>
    <alternativeName>
        <fullName evidence="6">Signal peptidase complex catalytic subunit sec11</fullName>
    </alternativeName>
</protein>
<keyword evidence="9" id="KW-0472">Membrane</keyword>
<dbReference type="PANTHER" id="PTHR10806:SF6">
    <property type="entry name" value="SIGNAL PEPTIDASE COMPLEX CATALYTIC SUBUNIT SEC11"/>
    <property type="match status" value="1"/>
</dbReference>
<keyword evidence="12" id="KW-1185">Reference proteome</keyword>
<dbReference type="PANTHER" id="PTHR10806">
    <property type="entry name" value="SIGNAL PEPTIDASE COMPLEX CATALYTIC SUBUNIT SEC11"/>
    <property type="match status" value="1"/>
</dbReference>
<dbReference type="EnsemblPlants" id="QL02p088153:mrna">
    <property type="protein sequence ID" value="QL02p088153:mrna"/>
    <property type="gene ID" value="QL02p088153"/>
</dbReference>
<dbReference type="GO" id="GO:0009003">
    <property type="term" value="F:signal peptidase activity"/>
    <property type="evidence" value="ECO:0007669"/>
    <property type="project" value="UniProtKB-EC"/>
</dbReference>
<evidence type="ECO:0000256" key="4">
    <source>
        <dbReference type="ARBA" id="ARBA00013208"/>
    </source>
</evidence>
<evidence type="ECO:0000256" key="1">
    <source>
        <dbReference type="ARBA" id="ARBA00000677"/>
    </source>
</evidence>
<evidence type="ECO:0000256" key="7">
    <source>
        <dbReference type="ARBA" id="ARBA00022692"/>
    </source>
</evidence>
<reference evidence="11" key="2">
    <citation type="submission" date="2021-01" db="UniProtKB">
        <authorList>
            <consortium name="EnsemblPlants"/>
        </authorList>
    </citation>
    <scope>IDENTIFICATION</scope>
</reference>
<evidence type="ECO:0000256" key="2">
    <source>
        <dbReference type="ARBA" id="ARBA00004648"/>
    </source>
</evidence>
<evidence type="ECO:0000313" key="11">
    <source>
        <dbReference type="EnsemblPlants" id="QL02p088153:mrna"/>
    </source>
</evidence>
<evidence type="ECO:0000256" key="3">
    <source>
        <dbReference type="ARBA" id="ARBA00011035"/>
    </source>
</evidence>
<dbReference type="Proteomes" id="UP000594261">
    <property type="component" value="Chromosome 2"/>
</dbReference>
<dbReference type="CDD" id="cd06462">
    <property type="entry name" value="Peptidase_S24_S26"/>
    <property type="match status" value="1"/>
</dbReference>
<dbReference type="PRINTS" id="PR00728">
    <property type="entry name" value="SIGNALPTASE"/>
</dbReference>
<dbReference type="InterPro" id="IPR036286">
    <property type="entry name" value="LexA/Signal_pep-like_sf"/>
</dbReference>
<comment type="function">
    <text evidence="10">Catalytic component of the signal peptidase complex (SPC) which catalyzes the cleavage of N-terminal signal sequences from nascent proteins as they are translocated into the lumen of the endoplasmic reticulum. Specifically cleaves N-terminal signal peptides that contain a hydrophobic alpha-helix (h-region) shorter than 18-20 amino acids.</text>
</comment>
<dbReference type="InterPro" id="IPR001733">
    <property type="entry name" value="Peptidase_S26B"/>
</dbReference>
<dbReference type="SUPFAM" id="SSF51306">
    <property type="entry name" value="LexA/Signal peptidase"/>
    <property type="match status" value="1"/>
</dbReference>
<dbReference type="GO" id="GO:0006465">
    <property type="term" value="P:signal peptide processing"/>
    <property type="evidence" value="ECO:0007669"/>
    <property type="project" value="InterPro"/>
</dbReference>
<accession>A0A7N2R020</accession>
<dbReference type="Gramene" id="QL02p088153:mrna">
    <property type="protein sequence ID" value="QL02p088153:mrna"/>
    <property type="gene ID" value="QL02p088153"/>
</dbReference>
<comment type="similarity">
    <text evidence="3">Belongs to the peptidase S26B family.</text>
</comment>
<dbReference type="AlphaFoldDB" id="A0A7N2R020"/>
<name>A0A7N2R020_QUELO</name>
<evidence type="ECO:0000256" key="10">
    <source>
        <dbReference type="ARBA" id="ARBA00045533"/>
    </source>
</evidence>
<dbReference type="InParanoid" id="A0A7N2R020"/>
<keyword evidence="7" id="KW-0812">Transmembrane</keyword>
<evidence type="ECO:0000256" key="9">
    <source>
        <dbReference type="ARBA" id="ARBA00023136"/>
    </source>
</evidence>
<comment type="catalytic activity">
    <reaction evidence="1">
        <text>Cleavage of hydrophobic, N-terminal signal or leader sequences from secreted and periplasmic proteins.</text>
        <dbReference type="EC" id="3.4.21.89"/>
    </reaction>
</comment>
<evidence type="ECO:0000256" key="6">
    <source>
        <dbReference type="ARBA" id="ARBA00021755"/>
    </source>
</evidence>
<evidence type="ECO:0000313" key="12">
    <source>
        <dbReference type="Proteomes" id="UP000594261"/>
    </source>
</evidence>
<organism evidence="11 12">
    <name type="scientific">Quercus lobata</name>
    <name type="common">Valley oak</name>
    <dbReference type="NCBI Taxonomy" id="97700"/>
    <lineage>
        <taxon>Eukaryota</taxon>
        <taxon>Viridiplantae</taxon>
        <taxon>Streptophyta</taxon>
        <taxon>Embryophyta</taxon>
        <taxon>Tracheophyta</taxon>
        <taxon>Spermatophyta</taxon>
        <taxon>Magnoliopsida</taxon>
        <taxon>eudicotyledons</taxon>
        <taxon>Gunneridae</taxon>
        <taxon>Pentapetalae</taxon>
        <taxon>rosids</taxon>
        <taxon>fabids</taxon>
        <taxon>Fagales</taxon>
        <taxon>Fagaceae</taxon>
        <taxon>Quercus</taxon>
    </lineage>
</organism>
<evidence type="ECO:0000256" key="8">
    <source>
        <dbReference type="ARBA" id="ARBA00022989"/>
    </source>
</evidence>